<evidence type="ECO:0000256" key="2">
    <source>
        <dbReference type="SAM" id="SignalP"/>
    </source>
</evidence>
<keyword evidence="1" id="KW-1133">Transmembrane helix</keyword>
<dbReference type="AlphaFoldDB" id="A0A939G2Q3"/>
<evidence type="ECO:0000256" key="1">
    <source>
        <dbReference type="SAM" id="Phobius"/>
    </source>
</evidence>
<dbReference type="PROSITE" id="PS51257">
    <property type="entry name" value="PROKAR_LIPOPROTEIN"/>
    <property type="match status" value="1"/>
</dbReference>
<comment type="caution">
    <text evidence="3">The sequence shown here is derived from an EMBL/GenBank/DDBJ whole genome shotgun (WGS) entry which is preliminary data.</text>
</comment>
<dbReference type="Proteomes" id="UP000664795">
    <property type="component" value="Unassembled WGS sequence"/>
</dbReference>
<organism evidence="3 4">
    <name type="scientific">Fibrella aquatilis</name>
    <dbReference type="NCBI Taxonomy" id="2817059"/>
    <lineage>
        <taxon>Bacteria</taxon>
        <taxon>Pseudomonadati</taxon>
        <taxon>Bacteroidota</taxon>
        <taxon>Cytophagia</taxon>
        <taxon>Cytophagales</taxon>
        <taxon>Spirosomataceae</taxon>
        <taxon>Fibrella</taxon>
    </lineage>
</organism>
<protein>
    <submittedName>
        <fullName evidence="3">Uncharacterized protein</fullName>
    </submittedName>
</protein>
<keyword evidence="1" id="KW-0472">Membrane</keyword>
<proteinExistence type="predicted"/>
<reference evidence="3 4" key="1">
    <citation type="submission" date="2021-03" db="EMBL/GenBank/DDBJ databases">
        <title>Fibrella sp. HMF5036 genome sequencing and assembly.</title>
        <authorList>
            <person name="Kang H."/>
            <person name="Kim H."/>
            <person name="Bae S."/>
            <person name="Joh K."/>
        </authorList>
    </citation>
    <scope>NUCLEOTIDE SEQUENCE [LARGE SCALE GENOMIC DNA]</scope>
    <source>
        <strain evidence="3 4">HMF5036</strain>
    </source>
</reference>
<name>A0A939G2Q3_9BACT</name>
<keyword evidence="1" id="KW-0812">Transmembrane</keyword>
<accession>A0A939G2Q3</accession>
<dbReference type="EMBL" id="JAFMYU010000001">
    <property type="protein sequence ID" value="MBO0929370.1"/>
    <property type="molecule type" value="Genomic_DNA"/>
</dbReference>
<keyword evidence="2" id="KW-0732">Signal</keyword>
<gene>
    <name evidence="3" type="ORF">J2I48_00095</name>
</gene>
<dbReference type="RefSeq" id="WP_207333343.1">
    <property type="nucleotide sequence ID" value="NZ_JAFMYU010000001.1"/>
</dbReference>
<evidence type="ECO:0000313" key="4">
    <source>
        <dbReference type="Proteomes" id="UP000664795"/>
    </source>
</evidence>
<keyword evidence="4" id="KW-1185">Reference proteome</keyword>
<evidence type="ECO:0000313" key="3">
    <source>
        <dbReference type="EMBL" id="MBO0929370.1"/>
    </source>
</evidence>
<sequence>MKTRFLTLLFCLLSLWSFACPLCRKRQPKGFANITHGTGPEGLFDYVVFYSSIGVVVLTFGLLIYYSVKPRRAVHPPLIDWNHG</sequence>
<feature type="chain" id="PRO_5038080734" evidence="2">
    <location>
        <begin position="20"/>
        <end position="84"/>
    </location>
</feature>
<feature type="transmembrane region" description="Helical" evidence="1">
    <location>
        <begin position="43"/>
        <end position="66"/>
    </location>
</feature>
<feature type="signal peptide" evidence="2">
    <location>
        <begin position="1"/>
        <end position="19"/>
    </location>
</feature>